<feature type="non-terminal residue" evidence="1">
    <location>
        <position position="1"/>
    </location>
</feature>
<comment type="caution">
    <text evidence="1">The sequence shown here is derived from an EMBL/GenBank/DDBJ whole genome shotgun (WGS) entry which is preliminary data.</text>
</comment>
<proteinExistence type="predicted"/>
<organism evidence="1 2">
    <name type="scientific">Funneliformis geosporum</name>
    <dbReference type="NCBI Taxonomy" id="1117311"/>
    <lineage>
        <taxon>Eukaryota</taxon>
        <taxon>Fungi</taxon>
        <taxon>Fungi incertae sedis</taxon>
        <taxon>Mucoromycota</taxon>
        <taxon>Glomeromycotina</taxon>
        <taxon>Glomeromycetes</taxon>
        <taxon>Glomerales</taxon>
        <taxon>Glomeraceae</taxon>
        <taxon>Funneliformis</taxon>
    </lineage>
</organism>
<sequence>MIIVNVVVMFQLRKLFKATNSEVCTMLVPIKDALKTIFPEASNEEIQIYETQIVQADEFDP</sequence>
<accession>A0A9W4WTT6</accession>
<keyword evidence="2" id="KW-1185">Reference proteome</keyword>
<gene>
    <name evidence="1" type="ORF">FWILDA_LOCUS892</name>
</gene>
<dbReference type="EMBL" id="CAMKVN010000070">
    <property type="protein sequence ID" value="CAI2163090.1"/>
    <property type="molecule type" value="Genomic_DNA"/>
</dbReference>
<dbReference type="Proteomes" id="UP001153678">
    <property type="component" value="Unassembled WGS sequence"/>
</dbReference>
<evidence type="ECO:0000313" key="2">
    <source>
        <dbReference type="Proteomes" id="UP001153678"/>
    </source>
</evidence>
<protein>
    <submittedName>
        <fullName evidence="1">5908_t:CDS:1</fullName>
    </submittedName>
</protein>
<name>A0A9W4WTT6_9GLOM</name>
<reference evidence="1" key="1">
    <citation type="submission" date="2022-08" db="EMBL/GenBank/DDBJ databases">
        <authorList>
            <person name="Kallberg Y."/>
            <person name="Tangrot J."/>
            <person name="Rosling A."/>
        </authorList>
    </citation>
    <scope>NUCLEOTIDE SEQUENCE</scope>
    <source>
        <strain evidence="1">Wild A</strain>
    </source>
</reference>
<evidence type="ECO:0000313" key="1">
    <source>
        <dbReference type="EMBL" id="CAI2163090.1"/>
    </source>
</evidence>
<dbReference type="AlphaFoldDB" id="A0A9W4WTT6"/>